<evidence type="ECO:0000256" key="5">
    <source>
        <dbReference type="ARBA" id="ARBA00023175"/>
    </source>
</evidence>
<dbReference type="InterPro" id="IPR044986">
    <property type="entry name" value="KIF15/KIN-12"/>
</dbReference>
<evidence type="ECO:0000256" key="3">
    <source>
        <dbReference type="ARBA" id="ARBA00022840"/>
    </source>
</evidence>
<accession>A0A8T0GQR8</accession>
<dbReference type="PANTHER" id="PTHR37739">
    <property type="entry name" value="KINESIN-LIKE PROTEIN KIN-12D"/>
    <property type="match status" value="1"/>
</dbReference>
<evidence type="ECO:0000256" key="2">
    <source>
        <dbReference type="ARBA" id="ARBA00022741"/>
    </source>
</evidence>
<dbReference type="GO" id="GO:0005874">
    <property type="term" value="C:microtubule"/>
    <property type="evidence" value="ECO:0007669"/>
    <property type="project" value="UniProtKB-KW"/>
</dbReference>
<keyword evidence="5" id="KW-0505">Motor protein</keyword>
<reference evidence="7" key="1">
    <citation type="submission" date="2020-06" db="EMBL/GenBank/DDBJ databases">
        <title>WGS assembly of Ceratodon purpureus strain R40.</title>
        <authorList>
            <person name="Carey S.B."/>
            <person name="Jenkins J."/>
            <person name="Shu S."/>
            <person name="Lovell J.T."/>
            <person name="Sreedasyam A."/>
            <person name="Maumus F."/>
            <person name="Tiley G.P."/>
            <person name="Fernandez-Pozo N."/>
            <person name="Barry K."/>
            <person name="Chen C."/>
            <person name="Wang M."/>
            <person name="Lipzen A."/>
            <person name="Daum C."/>
            <person name="Saski C.A."/>
            <person name="Payton A.C."/>
            <person name="Mcbreen J.C."/>
            <person name="Conrad R.E."/>
            <person name="Kollar L.M."/>
            <person name="Olsson S."/>
            <person name="Huttunen S."/>
            <person name="Landis J.B."/>
            <person name="Wickett N.J."/>
            <person name="Johnson M.G."/>
            <person name="Rensing S.A."/>
            <person name="Grimwood J."/>
            <person name="Schmutz J."/>
            <person name="Mcdaniel S.F."/>
        </authorList>
    </citation>
    <scope>NUCLEOTIDE SEQUENCE</scope>
    <source>
        <strain evidence="7">R40</strain>
    </source>
</reference>
<organism evidence="7 8">
    <name type="scientific">Ceratodon purpureus</name>
    <name type="common">Fire moss</name>
    <name type="synonym">Dicranum purpureum</name>
    <dbReference type="NCBI Taxonomy" id="3225"/>
    <lineage>
        <taxon>Eukaryota</taxon>
        <taxon>Viridiplantae</taxon>
        <taxon>Streptophyta</taxon>
        <taxon>Embryophyta</taxon>
        <taxon>Bryophyta</taxon>
        <taxon>Bryophytina</taxon>
        <taxon>Bryopsida</taxon>
        <taxon>Dicranidae</taxon>
        <taxon>Pseudoditrichales</taxon>
        <taxon>Ditrichaceae</taxon>
        <taxon>Ceratodon</taxon>
    </lineage>
</organism>
<evidence type="ECO:0000256" key="4">
    <source>
        <dbReference type="ARBA" id="ARBA00023054"/>
    </source>
</evidence>
<keyword evidence="8" id="KW-1185">Reference proteome</keyword>
<name>A0A8T0GQR8_CERPU</name>
<protein>
    <submittedName>
        <fullName evidence="7">Uncharacterized protein</fullName>
    </submittedName>
</protein>
<evidence type="ECO:0000313" key="8">
    <source>
        <dbReference type="Proteomes" id="UP000822688"/>
    </source>
</evidence>
<proteinExistence type="predicted"/>
<dbReference type="EMBL" id="CM026430">
    <property type="protein sequence ID" value="KAG0561961.1"/>
    <property type="molecule type" value="Genomic_DNA"/>
</dbReference>
<dbReference type="PANTHER" id="PTHR37739:SF8">
    <property type="entry name" value="KINESIN-LIKE PROTEIN KIN-12D"/>
    <property type="match status" value="1"/>
</dbReference>
<dbReference type="AlphaFoldDB" id="A0A8T0GQR8"/>
<dbReference type="GO" id="GO:0005524">
    <property type="term" value="F:ATP binding"/>
    <property type="evidence" value="ECO:0007669"/>
    <property type="project" value="UniProtKB-KW"/>
</dbReference>
<keyword evidence="2" id="KW-0547">Nucleotide-binding</keyword>
<gene>
    <name evidence="7" type="ORF">KC19_9G106700</name>
</gene>
<evidence type="ECO:0000256" key="6">
    <source>
        <dbReference type="SAM" id="Coils"/>
    </source>
</evidence>
<keyword evidence="4 6" id="KW-0175">Coiled coil</keyword>
<dbReference type="Proteomes" id="UP000822688">
    <property type="component" value="Chromosome 9"/>
</dbReference>
<keyword evidence="1" id="KW-0493">Microtubule</keyword>
<evidence type="ECO:0000313" key="7">
    <source>
        <dbReference type="EMBL" id="KAG0561961.1"/>
    </source>
</evidence>
<keyword evidence="3" id="KW-0067">ATP-binding</keyword>
<comment type="caution">
    <text evidence="7">The sequence shown here is derived from an EMBL/GenBank/DDBJ whole genome shotgun (WGS) entry which is preliminary data.</text>
</comment>
<dbReference type="OrthoDB" id="1705119at2759"/>
<feature type="coiled-coil region" evidence="6">
    <location>
        <begin position="41"/>
        <end position="71"/>
    </location>
</feature>
<evidence type="ECO:0000256" key="1">
    <source>
        <dbReference type="ARBA" id="ARBA00022701"/>
    </source>
</evidence>
<sequence>MKALNLENQKMHLSQKLSGICGRIMETAGIIDPNGEPAAALEALRQLKRRLESTRKELEDYKLKITIAEEKQRLNELRVVCRKFWRFLLRS</sequence>